<name>A0A934M1N5_9RHOB</name>
<evidence type="ECO:0000313" key="3">
    <source>
        <dbReference type="EMBL" id="MBI6630988.1"/>
    </source>
</evidence>
<dbReference type="AlphaFoldDB" id="A0A934M1N5"/>
<keyword evidence="1" id="KW-0233">DNA recombination</keyword>
<accession>A0A934M1N5</accession>
<dbReference type="InterPro" id="IPR002104">
    <property type="entry name" value="Integrase_catalytic"/>
</dbReference>
<evidence type="ECO:0000256" key="1">
    <source>
        <dbReference type="ARBA" id="ARBA00023172"/>
    </source>
</evidence>
<feature type="domain" description="Tyr recombinase" evidence="2">
    <location>
        <begin position="1"/>
        <end position="174"/>
    </location>
</feature>
<proteinExistence type="predicted"/>
<dbReference type="RefSeq" id="WP_198687012.1">
    <property type="nucleotide sequence ID" value="NZ_JAEIJD010000020.1"/>
</dbReference>
<gene>
    <name evidence="3" type="ORF">JAO82_13995</name>
</gene>
<dbReference type="Pfam" id="PF00589">
    <property type="entry name" value="Phage_integrase"/>
    <property type="match status" value="1"/>
</dbReference>
<evidence type="ECO:0000259" key="2">
    <source>
        <dbReference type="PROSITE" id="PS51898"/>
    </source>
</evidence>
<protein>
    <submittedName>
        <fullName evidence="3">Tyrosine-type recombinase/integrase</fullName>
    </submittedName>
</protein>
<evidence type="ECO:0000313" key="4">
    <source>
        <dbReference type="Proteomes" id="UP000613255"/>
    </source>
</evidence>
<dbReference type="SUPFAM" id="SSF56349">
    <property type="entry name" value="DNA breaking-rejoining enzymes"/>
    <property type="match status" value="1"/>
</dbReference>
<dbReference type="EMBL" id="JAEIJD010000020">
    <property type="protein sequence ID" value="MBI6630988.1"/>
    <property type="molecule type" value="Genomic_DNA"/>
</dbReference>
<dbReference type="GO" id="GO:0015074">
    <property type="term" value="P:DNA integration"/>
    <property type="evidence" value="ECO:0007669"/>
    <property type="project" value="InterPro"/>
</dbReference>
<dbReference type="InterPro" id="IPR013762">
    <property type="entry name" value="Integrase-like_cat_sf"/>
</dbReference>
<comment type="caution">
    <text evidence="3">The sequence shown here is derived from an EMBL/GenBank/DDBJ whole genome shotgun (WGS) entry which is preliminary data.</text>
</comment>
<keyword evidence="4" id="KW-1185">Reference proteome</keyword>
<organism evidence="3 4">
    <name type="scientific">Pontibaca salina</name>
    <dbReference type="NCBI Taxonomy" id="2795731"/>
    <lineage>
        <taxon>Bacteria</taxon>
        <taxon>Pseudomonadati</taxon>
        <taxon>Pseudomonadota</taxon>
        <taxon>Alphaproteobacteria</taxon>
        <taxon>Rhodobacterales</taxon>
        <taxon>Roseobacteraceae</taxon>
        <taxon>Pontibaca</taxon>
    </lineage>
</organism>
<dbReference type="InterPro" id="IPR011010">
    <property type="entry name" value="DNA_brk_join_enz"/>
</dbReference>
<sequence>MSDIEKYRAYWPYGSKQRVAMELQYWAGARISDTRKLGPGHVDGDGWLNFVQQKTGSEVSVPFQRVLPSFAEPADLDHLMKAIAAMCSEENIWLATQFGTMRSEKSASQWFAKAARAAGLVGRTSHGLRKSRMILHAENGASSKEIAAWSGHETLKEVERYVRGADRRKLLTPSVLQTGEFL</sequence>
<reference evidence="3" key="1">
    <citation type="submission" date="2020-12" db="EMBL/GenBank/DDBJ databases">
        <title>Pontibaca salina gen. nov., sp. nov., isolated from marine sediment.</title>
        <authorList>
            <person name="Bo J."/>
            <person name="Wang S."/>
            <person name="Song X."/>
            <person name="Du Z."/>
        </authorList>
    </citation>
    <scope>NUCLEOTIDE SEQUENCE</scope>
    <source>
        <strain evidence="3">S1109L</strain>
    </source>
</reference>
<dbReference type="GO" id="GO:0006310">
    <property type="term" value="P:DNA recombination"/>
    <property type="evidence" value="ECO:0007669"/>
    <property type="project" value="UniProtKB-KW"/>
</dbReference>
<dbReference type="Gene3D" id="1.10.443.10">
    <property type="entry name" value="Intergrase catalytic core"/>
    <property type="match status" value="1"/>
</dbReference>
<dbReference type="PROSITE" id="PS51898">
    <property type="entry name" value="TYR_RECOMBINASE"/>
    <property type="match status" value="1"/>
</dbReference>
<dbReference type="GO" id="GO:0003677">
    <property type="term" value="F:DNA binding"/>
    <property type="evidence" value="ECO:0007669"/>
    <property type="project" value="InterPro"/>
</dbReference>
<dbReference type="Proteomes" id="UP000613255">
    <property type="component" value="Unassembled WGS sequence"/>
</dbReference>